<evidence type="ECO:0000256" key="1">
    <source>
        <dbReference type="SAM" id="MobiDB-lite"/>
    </source>
</evidence>
<feature type="region of interest" description="Disordered" evidence="1">
    <location>
        <begin position="1"/>
        <end position="55"/>
    </location>
</feature>
<feature type="compositionally biased region" description="Polar residues" evidence="1">
    <location>
        <begin position="13"/>
        <end position="33"/>
    </location>
</feature>
<name>A0A9P8V4X9_9PEZI</name>
<feature type="region of interest" description="Disordered" evidence="1">
    <location>
        <begin position="355"/>
        <end position="388"/>
    </location>
</feature>
<sequence length="401" mass="43262">MAWDSKSALAGRQRQNSTSSRNLPIHTRQQPNATPAAKAPRIEPKSSHTSDPFLQDFLDPNFDPAAFLNASLPPLQHGASRGTGGTGAVPLADVSSEAQILLSQLNAHTTRLTGTLTQLTDDILRSGSRLAYEVELLRGETLSFADTMNETLQDEIKIFLPNGLPEPQQRRRPSTTTPAATPKADSAATFEGAMAQGEGQASADPAYIKQLRTLTLVRERLDSVIKTFGDAMEFVFPPSEVSVGSGFLSVSAPEPGAGSFGSAGGEQHSTEDKGQQVLRQLREEVAGLLRPGRDKDGNEDPVAGIERAAERVEQLKELTAVWKGTAEEKGRVKFIESLARMVEERHKELVKEVEATARREGGAETMGRPRKGSVKAKAEETRTMPGGYGLMSQLQKLRSGI</sequence>
<feature type="compositionally biased region" description="Low complexity" evidence="1">
    <location>
        <begin position="174"/>
        <end position="185"/>
    </location>
</feature>
<evidence type="ECO:0000313" key="2">
    <source>
        <dbReference type="EMBL" id="KAH6676029.1"/>
    </source>
</evidence>
<dbReference type="EMBL" id="JAGSXJ010000024">
    <property type="protein sequence ID" value="KAH6676029.1"/>
    <property type="molecule type" value="Genomic_DNA"/>
</dbReference>
<feature type="region of interest" description="Disordered" evidence="1">
    <location>
        <begin position="254"/>
        <end position="275"/>
    </location>
</feature>
<feature type="region of interest" description="Disordered" evidence="1">
    <location>
        <begin position="161"/>
        <end position="185"/>
    </location>
</feature>
<proteinExistence type="predicted"/>
<dbReference type="AlphaFoldDB" id="A0A9P8V4X9"/>
<dbReference type="Gene3D" id="6.10.250.2790">
    <property type="match status" value="1"/>
</dbReference>
<evidence type="ECO:0000313" key="3">
    <source>
        <dbReference type="Proteomes" id="UP000770015"/>
    </source>
</evidence>
<reference evidence="2" key="1">
    <citation type="journal article" date="2021" name="Nat. Commun.">
        <title>Genetic determinants of endophytism in the Arabidopsis root mycobiome.</title>
        <authorList>
            <person name="Mesny F."/>
            <person name="Miyauchi S."/>
            <person name="Thiergart T."/>
            <person name="Pickel B."/>
            <person name="Atanasova L."/>
            <person name="Karlsson M."/>
            <person name="Huettel B."/>
            <person name="Barry K.W."/>
            <person name="Haridas S."/>
            <person name="Chen C."/>
            <person name="Bauer D."/>
            <person name="Andreopoulos W."/>
            <person name="Pangilinan J."/>
            <person name="LaButti K."/>
            <person name="Riley R."/>
            <person name="Lipzen A."/>
            <person name="Clum A."/>
            <person name="Drula E."/>
            <person name="Henrissat B."/>
            <person name="Kohler A."/>
            <person name="Grigoriev I.V."/>
            <person name="Martin F.M."/>
            <person name="Hacquard S."/>
        </authorList>
    </citation>
    <scope>NUCLEOTIDE SEQUENCE</scope>
    <source>
        <strain evidence="2">MPI-SDFR-AT-0117</strain>
    </source>
</reference>
<dbReference type="Proteomes" id="UP000770015">
    <property type="component" value="Unassembled WGS sequence"/>
</dbReference>
<protein>
    <submittedName>
        <fullName evidence="2">Uncharacterized protein</fullName>
    </submittedName>
</protein>
<accession>A0A9P8V4X9</accession>
<gene>
    <name evidence="2" type="ORF">F5X68DRAFT_270391</name>
</gene>
<comment type="caution">
    <text evidence="2">The sequence shown here is derived from an EMBL/GenBank/DDBJ whole genome shotgun (WGS) entry which is preliminary data.</text>
</comment>
<organism evidence="2 3">
    <name type="scientific">Plectosphaerella plurivora</name>
    <dbReference type="NCBI Taxonomy" id="936078"/>
    <lineage>
        <taxon>Eukaryota</taxon>
        <taxon>Fungi</taxon>
        <taxon>Dikarya</taxon>
        <taxon>Ascomycota</taxon>
        <taxon>Pezizomycotina</taxon>
        <taxon>Sordariomycetes</taxon>
        <taxon>Hypocreomycetidae</taxon>
        <taxon>Glomerellales</taxon>
        <taxon>Plectosphaerellaceae</taxon>
        <taxon>Plectosphaerella</taxon>
    </lineage>
</organism>
<dbReference type="OrthoDB" id="5413829at2759"/>
<keyword evidence="3" id="KW-1185">Reference proteome</keyword>